<reference evidence="2 3" key="1">
    <citation type="submission" date="2018-11" db="EMBL/GenBank/DDBJ databases">
        <authorList>
            <consortium name="Pathogen Informatics"/>
        </authorList>
    </citation>
    <scope>NUCLEOTIDE SEQUENCE [LARGE SCALE GENOMIC DNA]</scope>
    <source>
        <strain evidence="2 3">Egypt</strain>
    </source>
</reference>
<dbReference type="EMBL" id="UZAN01068220">
    <property type="protein sequence ID" value="VDP94531.1"/>
    <property type="molecule type" value="Genomic_DNA"/>
</dbReference>
<sequence>MGHLDFLLEWEMEGNQSDGQAVLGRGRCVRGFLAGATNPLLRTHKQLAEVIVMTLPPSDGLSDPRVNQSSGELTSLFEKNLKPLESGNGSSEGAEKQQSTVPKPPVSQSRGFTLPKRTSQIIRVNAADPASSDSRNMPTPLAQALQLSRMDRLFVDELVRTVVLWYQAKTHLMDSTVLPSDVDLGELLSRDENVNLIDRYLSGLTPAQRTVLMRFPTASILDTWIRQQFQTYLRALLLTADGYSECFN</sequence>
<keyword evidence="3" id="KW-1185">Reference proteome</keyword>
<name>A0A3P8HJK5_9TREM</name>
<dbReference type="Proteomes" id="UP000272942">
    <property type="component" value="Unassembled WGS sequence"/>
</dbReference>
<evidence type="ECO:0000313" key="2">
    <source>
        <dbReference type="EMBL" id="VDP94531.1"/>
    </source>
</evidence>
<dbReference type="AlphaFoldDB" id="A0A3P8HJK5"/>
<evidence type="ECO:0000313" key="3">
    <source>
        <dbReference type="Proteomes" id="UP000272942"/>
    </source>
</evidence>
<evidence type="ECO:0000256" key="1">
    <source>
        <dbReference type="SAM" id="MobiDB-lite"/>
    </source>
</evidence>
<gene>
    <name evidence="2" type="ORF">ECPE_LOCUS17242</name>
</gene>
<accession>A0A3P8HJK5</accession>
<feature type="region of interest" description="Disordered" evidence="1">
    <location>
        <begin position="82"/>
        <end position="114"/>
    </location>
</feature>
<protein>
    <submittedName>
        <fullName evidence="2">Uncharacterized protein</fullName>
    </submittedName>
</protein>
<organism evidence="2 3">
    <name type="scientific">Echinostoma caproni</name>
    <dbReference type="NCBI Taxonomy" id="27848"/>
    <lineage>
        <taxon>Eukaryota</taxon>
        <taxon>Metazoa</taxon>
        <taxon>Spiralia</taxon>
        <taxon>Lophotrochozoa</taxon>
        <taxon>Platyhelminthes</taxon>
        <taxon>Trematoda</taxon>
        <taxon>Digenea</taxon>
        <taxon>Plagiorchiida</taxon>
        <taxon>Echinostomata</taxon>
        <taxon>Echinostomatoidea</taxon>
        <taxon>Echinostomatidae</taxon>
        <taxon>Echinostoma</taxon>
    </lineage>
</organism>
<proteinExistence type="predicted"/>
<feature type="compositionally biased region" description="Polar residues" evidence="1">
    <location>
        <begin position="87"/>
        <end position="114"/>
    </location>
</feature>
<dbReference type="OrthoDB" id="26278at2759"/>